<feature type="compositionally biased region" description="Low complexity" evidence="2">
    <location>
        <begin position="1385"/>
        <end position="1398"/>
    </location>
</feature>
<gene>
    <name evidence="3" type="ORF">COCSUDRAFT_55340</name>
</gene>
<dbReference type="RefSeq" id="XP_005651869.1">
    <property type="nucleotide sequence ID" value="XM_005651812.1"/>
</dbReference>
<dbReference type="EMBL" id="AGSI01000001">
    <property type="protein sequence ID" value="EIE27325.1"/>
    <property type="molecule type" value="Genomic_DNA"/>
</dbReference>
<feature type="compositionally biased region" description="Low complexity" evidence="2">
    <location>
        <begin position="849"/>
        <end position="860"/>
    </location>
</feature>
<accession>I0Z9K6</accession>
<feature type="compositionally biased region" description="Basic residues" evidence="2">
    <location>
        <begin position="245"/>
        <end position="255"/>
    </location>
</feature>
<dbReference type="STRING" id="574566.I0Z9K6"/>
<dbReference type="PANTHER" id="PTHR23159:SF31">
    <property type="entry name" value="CENTROSOME-ASSOCIATED PROTEIN CEP250 ISOFORM X1"/>
    <property type="match status" value="1"/>
</dbReference>
<evidence type="ECO:0000256" key="2">
    <source>
        <dbReference type="SAM" id="MobiDB-lite"/>
    </source>
</evidence>
<feature type="compositionally biased region" description="Polar residues" evidence="2">
    <location>
        <begin position="38"/>
        <end position="52"/>
    </location>
</feature>
<organism evidence="3 4">
    <name type="scientific">Coccomyxa subellipsoidea (strain C-169)</name>
    <name type="common">Green microalga</name>
    <dbReference type="NCBI Taxonomy" id="574566"/>
    <lineage>
        <taxon>Eukaryota</taxon>
        <taxon>Viridiplantae</taxon>
        <taxon>Chlorophyta</taxon>
        <taxon>core chlorophytes</taxon>
        <taxon>Trebouxiophyceae</taxon>
        <taxon>Trebouxiophyceae incertae sedis</taxon>
        <taxon>Coccomyxaceae</taxon>
        <taxon>Coccomyxa</taxon>
        <taxon>Coccomyxa subellipsoidea</taxon>
    </lineage>
</organism>
<feature type="region of interest" description="Disordered" evidence="2">
    <location>
        <begin position="1344"/>
        <end position="1488"/>
    </location>
</feature>
<feature type="coiled-coil region" evidence="1">
    <location>
        <begin position="1744"/>
        <end position="1890"/>
    </location>
</feature>
<feature type="region of interest" description="Disordered" evidence="2">
    <location>
        <begin position="1071"/>
        <end position="1313"/>
    </location>
</feature>
<feature type="region of interest" description="Disordered" evidence="2">
    <location>
        <begin position="502"/>
        <end position="604"/>
    </location>
</feature>
<proteinExistence type="predicted"/>
<comment type="caution">
    <text evidence="3">The sequence shown here is derived from an EMBL/GenBank/DDBJ whole genome shotgun (WGS) entry which is preliminary data.</text>
</comment>
<dbReference type="OrthoDB" id="10576975at2759"/>
<feature type="region of interest" description="Disordered" evidence="2">
    <location>
        <begin position="1505"/>
        <end position="1525"/>
    </location>
</feature>
<keyword evidence="1" id="KW-0175">Coiled coil</keyword>
<feature type="coiled-coil region" evidence="1">
    <location>
        <begin position="1602"/>
        <end position="1710"/>
    </location>
</feature>
<evidence type="ECO:0000256" key="1">
    <source>
        <dbReference type="SAM" id="Coils"/>
    </source>
</evidence>
<feature type="region of interest" description="Disordered" evidence="2">
    <location>
        <begin position="1"/>
        <end position="288"/>
    </location>
</feature>
<feature type="compositionally biased region" description="Low complexity" evidence="2">
    <location>
        <begin position="1148"/>
        <end position="1179"/>
    </location>
</feature>
<feature type="compositionally biased region" description="Low complexity" evidence="2">
    <location>
        <begin position="1458"/>
        <end position="1473"/>
    </location>
</feature>
<feature type="compositionally biased region" description="Basic and acidic residues" evidence="2">
    <location>
        <begin position="584"/>
        <end position="598"/>
    </location>
</feature>
<feature type="region of interest" description="Disordered" evidence="2">
    <location>
        <begin position="325"/>
        <end position="389"/>
    </location>
</feature>
<feature type="region of interest" description="Disordered" evidence="2">
    <location>
        <begin position="644"/>
        <end position="696"/>
    </location>
</feature>
<evidence type="ECO:0000313" key="4">
    <source>
        <dbReference type="Proteomes" id="UP000007264"/>
    </source>
</evidence>
<evidence type="ECO:0000313" key="3">
    <source>
        <dbReference type="EMBL" id="EIE27325.1"/>
    </source>
</evidence>
<feature type="compositionally biased region" description="Low complexity" evidence="2">
    <location>
        <begin position="1239"/>
        <end position="1267"/>
    </location>
</feature>
<protein>
    <submittedName>
        <fullName evidence="3">Uncharacterized protein</fullName>
    </submittedName>
</protein>
<dbReference type="PANTHER" id="PTHR23159">
    <property type="entry name" value="CENTROSOMAL PROTEIN 2"/>
    <property type="match status" value="1"/>
</dbReference>
<feature type="region of interest" description="Disordered" evidence="2">
    <location>
        <begin position="410"/>
        <end position="468"/>
    </location>
</feature>
<feature type="region of interest" description="Disordered" evidence="2">
    <location>
        <begin position="972"/>
        <end position="1051"/>
    </location>
</feature>
<feature type="region of interest" description="Disordered" evidence="2">
    <location>
        <begin position="726"/>
        <end position="745"/>
    </location>
</feature>
<feature type="compositionally biased region" description="Low complexity" evidence="2">
    <location>
        <begin position="910"/>
        <end position="924"/>
    </location>
</feature>
<feature type="compositionally biased region" description="Low complexity" evidence="2">
    <location>
        <begin position="1128"/>
        <end position="1137"/>
    </location>
</feature>
<feature type="compositionally biased region" description="Polar residues" evidence="2">
    <location>
        <begin position="649"/>
        <end position="668"/>
    </location>
</feature>
<feature type="compositionally biased region" description="Low complexity" evidence="2">
    <location>
        <begin position="511"/>
        <end position="523"/>
    </location>
</feature>
<feature type="compositionally biased region" description="Low complexity" evidence="2">
    <location>
        <begin position="226"/>
        <end position="239"/>
    </location>
</feature>
<dbReference type="eggNOG" id="ENOG502T01Q">
    <property type="taxonomic scope" value="Eukaryota"/>
</dbReference>
<feature type="compositionally biased region" description="Polar residues" evidence="2">
    <location>
        <begin position="175"/>
        <end position="186"/>
    </location>
</feature>
<feature type="compositionally biased region" description="Low complexity" evidence="2">
    <location>
        <begin position="931"/>
        <end position="943"/>
    </location>
</feature>
<feature type="compositionally biased region" description="Basic residues" evidence="2">
    <location>
        <begin position="187"/>
        <end position="199"/>
    </location>
</feature>
<feature type="compositionally biased region" description="Acidic residues" evidence="2">
    <location>
        <begin position="1071"/>
        <end position="1082"/>
    </location>
</feature>
<dbReference type="KEGG" id="csl:COCSUDRAFT_55340"/>
<feature type="compositionally biased region" description="Low complexity" evidence="2">
    <location>
        <begin position="103"/>
        <end position="117"/>
    </location>
</feature>
<feature type="region of interest" description="Disordered" evidence="2">
    <location>
        <begin position="844"/>
        <end position="950"/>
    </location>
</feature>
<feature type="compositionally biased region" description="Low complexity" evidence="2">
    <location>
        <begin position="999"/>
        <end position="1015"/>
    </location>
</feature>
<reference evidence="3 4" key="1">
    <citation type="journal article" date="2012" name="Genome Biol.">
        <title>The genome of the polar eukaryotic microalga coccomyxa subellipsoidea reveals traits of cold adaptation.</title>
        <authorList>
            <person name="Blanc G."/>
            <person name="Agarkova I."/>
            <person name="Grimwood J."/>
            <person name="Kuo A."/>
            <person name="Brueggeman A."/>
            <person name="Dunigan D."/>
            <person name="Gurnon J."/>
            <person name="Ladunga I."/>
            <person name="Lindquist E."/>
            <person name="Lucas S."/>
            <person name="Pangilinan J."/>
            <person name="Proschold T."/>
            <person name="Salamov A."/>
            <person name="Schmutz J."/>
            <person name="Weeks D."/>
            <person name="Yamada T."/>
            <person name="Claverie J.M."/>
            <person name="Grigoriev I."/>
            <person name="Van Etten J."/>
            <person name="Lomsadze A."/>
            <person name="Borodovsky M."/>
        </authorList>
    </citation>
    <scope>NUCLEOTIDE SEQUENCE [LARGE SCALE GENOMIC DNA]</scope>
    <source>
        <strain evidence="3 4">C-169</strain>
    </source>
</reference>
<sequence>MWEPKTGPAQQQPLRRSWNKPWKKPKQDEQTPAEPTRGTLNRTLAAIQQSVPQPAAVDAESAGTPRRGVMEALTPRRGSGESTPRGKAALSSPFLKQVQELFSGGLRRSGGSNLGPSTAAAEPGEASCNNFSPLGGGLPTDKPTTGSAEPTTADMPAGANEEKAVNPGSRLFASQLATEAAGSTAQRKGRFSLSRRKSKSPSPASPQPRTPTKGPQSPGLPTEGILASSAAATAMTLGAQDVSHQRKKVLLRSPKRSTAGAAAAQRSGEMLQPQPPTPEAVASPAQPSPTLVSIQKLVARQAASVGALHDTGKAQAVADSLDYTAGSYEQSGEDAGGSSHTMASKDTEEGPQDDVPMPLQLPDSPQAGAHHRASRKLASEDALQVTSPIREKTDFEDILAQHACSADETFAAPKAANTESSPPDVPAAGSVKPDAREDDVESPGGELAGADESELPSETSETSALGGCDSAAAESGALASSADVLDSRLDLVEADQLDGAIVDEAKDTSGPEAPAAQAQQVAETCGSPDTQEFAVAADSSTPVPEKAAEETAGNAGKEDQHVSLSPEAVAPLGEGLNDDADPAAEQKAEFALPEERKISAGAQEQLRVTVPEARVRCSSPFYGPESPARELDSLDSPLLQATLEEPSPTHISLQAQSEAFADTPTSAAKNLPSLAAAEGAQTPQVAKLDSSVSSSPLAHASFPALTLEAVKSPDAVAGGANELSLAAADASEDSDSQQTPVAAASPAVLTVDVHISADTSAGALDPEPSPGAERLVSERSLDEAEFVLLQEVMSKPLDPADQVKIHAFWERVQAIADELFQEMQHKQEAGAAVLGGDSPHFSLIKDSSSETASEVSSVTAKETLDDTVLTARPPVPVLQPSPELRRLTETPPKSPRPAAQSPGVRSPSLPVQRRSLSPVSRRSLATPPRPGSAKSAGSSAASGELDSPLEEAVDELISHICDIEQMEVPVSTAKKVAGPSKEQRAADVAPVRLDMDGQDPAPDAAHTDALAEALAVQQADDKPQEAPQREGSAAATEPPPETPASTAAVSGELASPAVIVEAAVVVEAAAEDTLEAAQEETPDTSADFAAVEGEAEDPAPVGANVLASPEPAALERSAPAQQTPVPWRSTSKSLSPSPRRRPSPLQTALAANDENAAPASPAISVHSLPRSPSPAARSPGTKPATPKSAGVLRTPLSPHGNAQPLVYEPAAATEALSPTQTGSATEVIASVDAPEEAQEVAAEVTTEGNWQASPAAGPEAEAALAAAKQLPDTPATHAAVPAEELSPPATEVQPPATEPVNAAPQRGPDMETPVRGLRTLQMEPRNYADDDLLTPASVVPFPGFGDHTAGGMSAEEATPSTAPRVADPAPFLSNNNVVFSPDTPAEALSEASASLASERPNLRIRTSESKGQDGQRTPLETKFNLEDFSPPATRRISTGFTPPLHPSSARSAASVLESSPQLQPSSGPSKPSPATLAQPSPPLQHQPCSQLTPVAAAAGPLADMSTPQCAEADGDAGNPDSPAFDDSFALEAQLVLGGLITPATALRPNAAPYIANPPEVDQAVSAFAPMSNGQRACEMVEEAAAEAGLLGTDTQRLVNVLKPVLEGMLEDLEQQQHILEEQDKSEQLLRGEFEAMAKEQEELQLMLQKAEADKKEVQEHHALTEQQFKILYRSKYLPLKEEHDRCSSEMARLRDSRAAALEANEKWRAQACFCCPLLALSCKAYFGSQTSLQLVEVATAQLQVRKADLDADNAAHKIEQLLDELQSCRAEAEHAADALAAAEAEALRASRKNIALEAQLQELQAEREALKATAEDAETKVSAAQVARDRATKEVYTKDEEAEELRRRLRTFKAENDKFAGVRAQLRAEQATLQEQLAEEKRESHKLRKLCDGLMTDLEQARQK</sequence>
<feature type="compositionally biased region" description="Basic and acidic residues" evidence="2">
    <location>
        <begin position="1019"/>
        <end position="1028"/>
    </location>
</feature>
<dbReference type="GeneID" id="17045340"/>
<keyword evidence="4" id="KW-1185">Reference proteome</keyword>
<name>I0Z9K6_COCSC</name>
<dbReference type="Proteomes" id="UP000007264">
    <property type="component" value="Unassembled WGS sequence"/>
</dbReference>